<gene>
    <name evidence="2" type="ORF">EJ03DRAFT_311369</name>
</gene>
<keyword evidence="3" id="KW-1185">Reference proteome</keyword>
<evidence type="ECO:0000256" key="1">
    <source>
        <dbReference type="SAM" id="Phobius"/>
    </source>
</evidence>
<reference evidence="2" key="1">
    <citation type="journal article" date="2020" name="Stud. Mycol.">
        <title>101 Dothideomycetes genomes: a test case for predicting lifestyles and emergence of pathogens.</title>
        <authorList>
            <person name="Haridas S."/>
            <person name="Albert R."/>
            <person name="Binder M."/>
            <person name="Bloem J."/>
            <person name="Labutti K."/>
            <person name="Salamov A."/>
            <person name="Andreopoulos B."/>
            <person name="Baker S."/>
            <person name="Barry K."/>
            <person name="Bills G."/>
            <person name="Bluhm B."/>
            <person name="Cannon C."/>
            <person name="Castanera R."/>
            <person name="Culley D."/>
            <person name="Daum C."/>
            <person name="Ezra D."/>
            <person name="Gonzalez J."/>
            <person name="Henrissat B."/>
            <person name="Kuo A."/>
            <person name="Liang C."/>
            <person name="Lipzen A."/>
            <person name="Lutzoni F."/>
            <person name="Magnuson J."/>
            <person name="Mondo S."/>
            <person name="Nolan M."/>
            <person name="Ohm R."/>
            <person name="Pangilinan J."/>
            <person name="Park H.-J."/>
            <person name="Ramirez L."/>
            <person name="Alfaro M."/>
            <person name="Sun H."/>
            <person name="Tritt A."/>
            <person name="Yoshinaga Y."/>
            <person name="Zwiers L.-H."/>
            <person name="Turgeon B."/>
            <person name="Goodwin S."/>
            <person name="Spatafora J."/>
            <person name="Crous P."/>
            <person name="Grigoriev I."/>
        </authorList>
    </citation>
    <scope>NUCLEOTIDE SEQUENCE</scope>
    <source>
        <strain evidence="2">CBS 116005</strain>
    </source>
</reference>
<dbReference type="Proteomes" id="UP000799436">
    <property type="component" value="Unassembled WGS sequence"/>
</dbReference>
<dbReference type="PANTHER" id="PTHR39605:SF1">
    <property type="entry name" value="MAJOR FACILITATOR SUPERFAMILY (MFS) PROFILE DOMAIN-CONTAINING PROTEIN"/>
    <property type="match status" value="1"/>
</dbReference>
<evidence type="ECO:0000313" key="2">
    <source>
        <dbReference type="EMBL" id="KAF2769991.1"/>
    </source>
</evidence>
<dbReference type="AlphaFoldDB" id="A0A6G1LAM6"/>
<name>A0A6G1LAM6_9PEZI</name>
<dbReference type="EMBL" id="ML995829">
    <property type="protein sequence ID" value="KAF2769991.1"/>
    <property type="molecule type" value="Genomic_DNA"/>
</dbReference>
<keyword evidence="1" id="KW-1133">Transmembrane helix</keyword>
<keyword evidence="1" id="KW-0472">Membrane</keyword>
<protein>
    <submittedName>
        <fullName evidence="2">Uncharacterized protein</fullName>
    </submittedName>
</protein>
<feature type="transmembrane region" description="Helical" evidence="1">
    <location>
        <begin position="71"/>
        <end position="91"/>
    </location>
</feature>
<organism evidence="2 3">
    <name type="scientific">Teratosphaeria nubilosa</name>
    <dbReference type="NCBI Taxonomy" id="161662"/>
    <lineage>
        <taxon>Eukaryota</taxon>
        <taxon>Fungi</taxon>
        <taxon>Dikarya</taxon>
        <taxon>Ascomycota</taxon>
        <taxon>Pezizomycotina</taxon>
        <taxon>Dothideomycetes</taxon>
        <taxon>Dothideomycetidae</taxon>
        <taxon>Mycosphaerellales</taxon>
        <taxon>Teratosphaeriaceae</taxon>
        <taxon>Teratosphaeria</taxon>
    </lineage>
</organism>
<keyword evidence="1" id="KW-0812">Transmembrane</keyword>
<dbReference type="PANTHER" id="PTHR39605">
    <property type="entry name" value="MAJOR FACILITATOR SUPERFAMILY (MFS) PROFILE DOMAIN-CONTAINING PROTEIN"/>
    <property type="match status" value="1"/>
</dbReference>
<evidence type="ECO:0000313" key="3">
    <source>
        <dbReference type="Proteomes" id="UP000799436"/>
    </source>
</evidence>
<dbReference type="OrthoDB" id="6509908at2759"/>
<sequence>MSSAIETIKGLTNTYHAYIFGTAFWYSLRALCRIIDPAMVAGWFRSPAQAYLHNLAIEPNDLELYNIRTDAWGLLALALVLLAIADAVPLPRPLTAGSSLVESSIPAASKKPCARAIVAVTVFHHVMTGVGAYQHWKVPTHRTAAMDVGVWGNVFFAGLGVAALRWGLREEGKGKRG</sequence>
<proteinExistence type="predicted"/>
<feature type="transmembrane region" description="Helical" evidence="1">
    <location>
        <begin position="148"/>
        <end position="168"/>
    </location>
</feature>
<accession>A0A6G1LAM6</accession>